<accession>A0A4Y7JU63</accession>
<feature type="compositionally biased region" description="Polar residues" evidence="1">
    <location>
        <begin position="9"/>
        <end position="25"/>
    </location>
</feature>
<keyword evidence="3" id="KW-1185">Reference proteome</keyword>
<evidence type="ECO:0000313" key="3">
    <source>
        <dbReference type="Proteomes" id="UP000316621"/>
    </source>
</evidence>
<dbReference type="EMBL" id="CM010719">
    <property type="protein sequence ID" value="RZC63338.1"/>
    <property type="molecule type" value="Genomic_DNA"/>
</dbReference>
<name>A0A4Y7JU63_PAPSO</name>
<dbReference type="Gramene" id="RZC63338">
    <property type="protein sequence ID" value="RZC63338"/>
    <property type="gene ID" value="C5167_025112"/>
</dbReference>
<feature type="region of interest" description="Disordered" evidence="1">
    <location>
        <begin position="1"/>
        <end position="25"/>
    </location>
</feature>
<reference evidence="2 3" key="1">
    <citation type="journal article" date="2018" name="Science">
        <title>The opium poppy genome and morphinan production.</title>
        <authorList>
            <person name="Guo L."/>
            <person name="Winzer T."/>
            <person name="Yang X."/>
            <person name="Li Y."/>
            <person name="Ning Z."/>
            <person name="He Z."/>
            <person name="Teodor R."/>
            <person name="Lu Y."/>
            <person name="Bowser T.A."/>
            <person name="Graham I.A."/>
            <person name="Ye K."/>
        </authorList>
    </citation>
    <scope>NUCLEOTIDE SEQUENCE [LARGE SCALE GENOMIC DNA]</scope>
    <source>
        <strain evidence="3">cv. HN1</strain>
        <tissue evidence="2">Leaves</tissue>
    </source>
</reference>
<dbReference type="Proteomes" id="UP000316621">
    <property type="component" value="Chromosome 5"/>
</dbReference>
<sequence>MANHLPTAQRCNPIQPRQPNVQGKPNNIAVVEGETENAVTEDFECCRRGFSVANWVEIDPIKREISWGFSLKCDLFALDERYKSNALTNKERKDLVKF</sequence>
<evidence type="ECO:0000256" key="1">
    <source>
        <dbReference type="SAM" id="MobiDB-lite"/>
    </source>
</evidence>
<gene>
    <name evidence="2" type="ORF">C5167_025112</name>
</gene>
<evidence type="ECO:0000313" key="2">
    <source>
        <dbReference type="EMBL" id="RZC63338.1"/>
    </source>
</evidence>
<organism evidence="2 3">
    <name type="scientific">Papaver somniferum</name>
    <name type="common">Opium poppy</name>
    <dbReference type="NCBI Taxonomy" id="3469"/>
    <lineage>
        <taxon>Eukaryota</taxon>
        <taxon>Viridiplantae</taxon>
        <taxon>Streptophyta</taxon>
        <taxon>Embryophyta</taxon>
        <taxon>Tracheophyta</taxon>
        <taxon>Spermatophyta</taxon>
        <taxon>Magnoliopsida</taxon>
        <taxon>Ranunculales</taxon>
        <taxon>Papaveraceae</taxon>
        <taxon>Papaveroideae</taxon>
        <taxon>Papaver</taxon>
    </lineage>
</organism>
<proteinExistence type="predicted"/>
<protein>
    <submittedName>
        <fullName evidence="2">Uncharacterized protein</fullName>
    </submittedName>
</protein>
<dbReference type="AlphaFoldDB" id="A0A4Y7JU63"/>